<feature type="region of interest" description="Disordered" evidence="3">
    <location>
        <begin position="1"/>
        <end position="66"/>
    </location>
</feature>
<evidence type="ECO:0000313" key="5">
    <source>
        <dbReference type="EMBL" id="AOW07908.1"/>
    </source>
</evidence>
<reference evidence="6 8" key="2">
    <citation type="submission" date="2018-07" db="EMBL/GenBank/DDBJ databases">
        <title>Draft Genome Assemblies for Five Robust Yarrowia lipolytica Strains Exhibiting High Lipid Production and Pentose Sugar Utilization and Sugar Alcohol Secretion from Undetoxified Lignocellulosic Biomass Hydrolysates.</title>
        <authorList>
            <consortium name="DOE Joint Genome Institute"/>
            <person name="Walker C."/>
            <person name="Ryu S."/>
            <person name="Na H."/>
            <person name="Zane M."/>
            <person name="LaButti K."/>
            <person name="Lipzen A."/>
            <person name="Haridas S."/>
            <person name="Barry K."/>
            <person name="Grigoriev I.V."/>
            <person name="Quarterman J."/>
            <person name="Slininger P."/>
            <person name="Dien B."/>
            <person name="Trinh C.T."/>
        </authorList>
    </citation>
    <scope>NUCLEOTIDE SEQUENCE [LARGE SCALE GENOMIC DNA]</scope>
    <source>
        <strain evidence="6 8">YB392</strain>
    </source>
</reference>
<dbReference type="VEuPathDB" id="FungiDB:YALI0_F30426g"/>
<dbReference type="SUPFAM" id="SSF50182">
    <property type="entry name" value="Sm-like ribonucleoproteins"/>
    <property type="match status" value="1"/>
</dbReference>
<evidence type="ECO:0000256" key="3">
    <source>
        <dbReference type="SAM" id="MobiDB-lite"/>
    </source>
</evidence>
<evidence type="ECO:0000313" key="8">
    <source>
        <dbReference type="Proteomes" id="UP000256601"/>
    </source>
</evidence>
<evidence type="ECO:0000259" key="4">
    <source>
        <dbReference type="PROSITE" id="PS52002"/>
    </source>
</evidence>
<feature type="compositionally biased region" description="Low complexity" evidence="3">
    <location>
        <begin position="25"/>
        <end position="56"/>
    </location>
</feature>
<dbReference type="InterPro" id="IPR001163">
    <property type="entry name" value="Sm_dom_euk/arc"/>
</dbReference>
<dbReference type="PANTHER" id="PTHR10553">
    <property type="entry name" value="SMALL NUCLEAR RIBONUCLEOPROTEIN"/>
    <property type="match status" value="1"/>
</dbReference>
<feature type="compositionally biased region" description="Gly residues" evidence="3">
    <location>
        <begin position="15"/>
        <end position="24"/>
    </location>
</feature>
<feature type="domain" description="Sm" evidence="4">
    <location>
        <begin position="66"/>
        <end position="152"/>
    </location>
</feature>
<dbReference type="PANTHER" id="PTHR10553:SF5">
    <property type="entry name" value="U6 SNRNA-ASSOCIATED SM-LIKE PROTEIN LSM7"/>
    <property type="match status" value="1"/>
</dbReference>
<dbReference type="GeneID" id="7009649"/>
<sequence length="165" mass="18589">MDRHDNRGGRRGGRGGHGNAGHYGGHNQHQNQQHQQNQQQQNNQNQGQGQGQNQGQSKKLEFPKREPILDLSRFENKRVVVKVTGRKIEGTLKGWDQLMNLILDDVKETIYEDEESEDFAEFEGQKEGKVREIGLAVIRGPNLLSIYPLDGGEGVEVEPKPEVTI</sequence>
<dbReference type="GO" id="GO:0003723">
    <property type="term" value="F:RNA binding"/>
    <property type="evidence" value="ECO:0007669"/>
    <property type="project" value="InterPro"/>
</dbReference>
<evidence type="ECO:0000256" key="1">
    <source>
        <dbReference type="ARBA" id="ARBA00006850"/>
    </source>
</evidence>
<dbReference type="OrthoDB" id="274944at2759"/>
<reference evidence="5 7" key="1">
    <citation type="journal article" date="2016" name="PLoS ONE">
        <title>Sequence Assembly of Yarrowia lipolytica Strain W29/CLIB89 Shows Transposable Element Diversity.</title>
        <authorList>
            <person name="Magnan C."/>
            <person name="Yu J."/>
            <person name="Chang I."/>
            <person name="Jahn E."/>
            <person name="Kanomata Y."/>
            <person name="Wu J."/>
            <person name="Zeller M."/>
            <person name="Oakes M."/>
            <person name="Baldi P."/>
            <person name="Sandmeyer S."/>
        </authorList>
    </citation>
    <scope>NUCLEOTIDE SEQUENCE [LARGE SCALE GENOMIC DNA]</scope>
    <source>
        <strain evidence="5">CLIB89</strain>
        <strain evidence="7">CLIB89(W29)</strain>
    </source>
</reference>
<dbReference type="EMBL" id="CP017558">
    <property type="protein sequence ID" value="AOW07908.1"/>
    <property type="molecule type" value="Genomic_DNA"/>
</dbReference>
<dbReference type="PROSITE" id="PS52002">
    <property type="entry name" value="SM"/>
    <property type="match status" value="1"/>
</dbReference>
<dbReference type="eggNOG" id="KOG1781">
    <property type="taxonomic scope" value="Eukaryota"/>
</dbReference>
<accession>A0A1D8NQJ2</accession>
<dbReference type="Gene3D" id="2.30.30.100">
    <property type="match status" value="1"/>
</dbReference>
<dbReference type="GO" id="GO:0071004">
    <property type="term" value="C:U2-type prespliceosome"/>
    <property type="evidence" value="ECO:0007669"/>
    <property type="project" value="TreeGrafter"/>
</dbReference>
<dbReference type="Proteomes" id="UP000256601">
    <property type="component" value="Unassembled WGS sequence"/>
</dbReference>
<comment type="similarity">
    <text evidence="1">Belongs to the snRNP Sm proteins family.</text>
</comment>
<evidence type="ECO:0000313" key="6">
    <source>
        <dbReference type="EMBL" id="RDW28863.1"/>
    </source>
</evidence>
<protein>
    <recommendedName>
        <fullName evidence="4">Sm domain-containing protein</fullName>
    </recommendedName>
</protein>
<dbReference type="GO" id="GO:0097526">
    <property type="term" value="C:spliceosomal tri-snRNP complex"/>
    <property type="evidence" value="ECO:0007669"/>
    <property type="project" value="TreeGrafter"/>
</dbReference>
<dbReference type="KEGG" id="yli:7009649"/>
<dbReference type="EMBL" id="KZ858949">
    <property type="protein sequence ID" value="RDW28863.1"/>
    <property type="molecule type" value="Genomic_DNA"/>
</dbReference>
<dbReference type="GO" id="GO:0071013">
    <property type="term" value="C:catalytic step 2 spliceosome"/>
    <property type="evidence" value="ECO:0007669"/>
    <property type="project" value="TreeGrafter"/>
</dbReference>
<dbReference type="OMA" id="DNQTTRP"/>
<dbReference type="RefSeq" id="XP_002143124.1">
    <property type="nucleotide sequence ID" value="XM_002143088.1"/>
</dbReference>
<dbReference type="VEuPathDB" id="FungiDB:YALI1_F37998g"/>
<dbReference type="Proteomes" id="UP000182444">
    <property type="component" value="Chromosome 1F"/>
</dbReference>
<dbReference type="GO" id="GO:0005688">
    <property type="term" value="C:U6 snRNP"/>
    <property type="evidence" value="ECO:0007669"/>
    <property type="project" value="TreeGrafter"/>
</dbReference>
<dbReference type="InterPro" id="IPR010920">
    <property type="entry name" value="LSM_dom_sf"/>
</dbReference>
<dbReference type="AlphaFoldDB" id="A0A1D8NQJ2"/>
<keyword evidence="2" id="KW-0687">Ribonucleoprotein</keyword>
<gene>
    <name evidence="6" type="ORF">B0I71DRAFT_126806</name>
    <name evidence="5" type="ORF">YALI1_F37998g</name>
</gene>
<dbReference type="SMART" id="SM00651">
    <property type="entry name" value="Sm"/>
    <property type="match status" value="1"/>
</dbReference>
<dbReference type="GO" id="GO:1990726">
    <property type="term" value="C:Lsm1-7-Pat1 complex"/>
    <property type="evidence" value="ECO:0007669"/>
    <property type="project" value="TreeGrafter"/>
</dbReference>
<dbReference type="InterPro" id="IPR047575">
    <property type="entry name" value="Sm"/>
</dbReference>
<name>A0A1D8NQJ2_YARLL</name>
<proteinExistence type="inferred from homology"/>
<evidence type="ECO:0000313" key="7">
    <source>
        <dbReference type="Proteomes" id="UP000182444"/>
    </source>
</evidence>
<dbReference type="InterPro" id="IPR044641">
    <property type="entry name" value="Lsm7/SmG-like"/>
</dbReference>
<dbReference type="Pfam" id="PF01423">
    <property type="entry name" value="LSM"/>
    <property type="match status" value="1"/>
</dbReference>
<organism evidence="5 7">
    <name type="scientific">Yarrowia lipolytica</name>
    <name type="common">Candida lipolytica</name>
    <dbReference type="NCBI Taxonomy" id="4952"/>
    <lineage>
        <taxon>Eukaryota</taxon>
        <taxon>Fungi</taxon>
        <taxon>Dikarya</taxon>
        <taxon>Ascomycota</taxon>
        <taxon>Saccharomycotina</taxon>
        <taxon>Dipodascomycetes</taxon>
        <taxon>Dipodascales</taxon>
        <taxon>Dipodascales incertae sedis</taxon>
        <taxon>Yarrowia</taxon>
    </lineage>
</organism>
<evidence type="ECO:0000256" key="2">
    <source>
        <dbReference type="ARBA" id="ARBA00023274"/>
    </source>
</evidence>